<dbReference type="InterPro" id="IPR012899">
    <property type="entry name" value="LTXXQ"/>
</dbReference>
<evidence type="ECO:0008006" key="4">
    <source>
        <dbReference type="Google" id="ProtNLM"/>
    </source>
</evidence>
<evidence type="ECO:0000256" key="1">
    <source>
        <dbReference type="SAM" id="SignalP"/>
    </source>
</evidence>
<dbReference type="RefSeq" id="WP_233178571.1">
    <property type="nucleotide sequence ID" value="NZ_JACHBW010000038.1"/>
</dbReference>
<gene>
    <name evidence="2" type="ORF">F4827_006923</name>
</gene>
<comment type="caution">
    <text evidence="2">The sequence shown here is derived from an EMBL/GenBank/DDBJ whole genome shotgun (WGS) entry which is preliminary data.</text>
</comment>
<evidence type="ECO:0000313" key="2">
    <source>
        <dbReference type="EMBL" id="MBB6107043.1"/>
    </source>
</evidence>
<feature type="signal peptide" evidence="1">
    <location>
        <begin position="1"/>
        <end position="38"/>
    </location>
</feature>
<dbReference type="EMBL" id="JACHBW010000038">
    <property type="protein sequence ID" value="MBB6107043.1"/>
    <property type="molecule type" value="Genomic_DNA"/>
</dbReference>
<name>A0A7W9U4U8_9BURK</name>
<dbReference type="AlphaFoldDB" id="A0A7W9U4U8"/>
<dbReference type="GO" id="GO:0042597">
    <property type="term" value="C:periplasmic space"/>
    <property type="evidence" value="ECO:0007669"/>
    <property type="project" value="InterPro"/>
</dbReference>
<dbReference type="Proteomes" id="UP000571554">
    <property type="component" value="Unassembled WGS sequence"/>
</dbReference>
<keyword evidence="1" id="KW-0732">Signal</keyword>
<feature type="chain" id="PRO_5031396891" description="LTXXQ motif family protein" evidence="1">
    <location>
        <begin position="39"/>
        <end position="162"/>
    </location>
</feature>
<dbReference type="Pfam" id="PF07813">
    <property type="entry name" value="LTXXQ"/>
    <property type="match status" value="1"/>
</dbReference>
<protein>
    <recommendedName>
        <fullName evidence="4">LTXXQ motif family protein</fullName>
    </recommendedName>
</protein>
<sequence length="162" mass="17502">MKRVHHTFPPRTPNVSALMTTLALATAILAAPASAASAASPPTGAHVMTVAAHSSVESRISSLHSRLQITAAQETLWQPVAQVMRDNAGTMDTLRQTRLTNMGSMNAIDDLKSYGEVADAHADGIRKMTPVFQALYDTMSEAQKRNADQIFRGKNHHMPKKG</sequence>
<keyword evidence="3" id="KW-1185">Reference proteome</keyword>
<accession>A0A7W9U4U8</accession>
<reference evidence="2 3" key="1">
    <citation type="submission" date="2020-08" db="EMBL/GenBank/DDBJ databases">
        <title>Above-ground endophytic microbial communities from plants in different locations in the United States.</title>
        <authorList>
            <person name="Frank C."/>
        </authorList>
    </citation>
    <scope>NUCLEOTIDE SEQUENCE [LARGE SCALE GENOMIC DNA]</scope>
    <source>
        <strain evidence="2 3">WP4_2_2</strain>
    </source>
</reference>
<organism evidence="2 3">
    <name type="scientific">Paraburkholderia bannensis</name>
    <dbReference type="NCBI Taxonomy" id="765414"/>
    <lineage>
        <taxon>Bacteria</taxon>
        <taxon>Pseudomonadati</taxon>
        <taxon>Pseudomonadota</taxon>
        <taxon>Betaproteobacteria</taxon>
        <taxon>Burkholderiales</taxon>
        <taxon>Burkholderiaceae</taxon>
        <taxon>Paraburkholderia</taxon>
    </lineage>
</organism>
<proteinExistence type="predicted"/>
<evidence type="ECO:0000313" key="3">
    <source>
        <dbReference type="Proteomes" id="UP000571554"/>
    </source>
</evidence>